<organism evidence="3 4">
    <name type="scientific">Simiduia curdlanivorans</name>
    <dbReference type="NCBI Taxonomy" id="1492769"/>
    <lineage>
        <taxon>Bacteria</taxon>
        <taxon>Pseudomonadati</taxon>
        <taxon>Pseudomonadota</taxon>
        <taxon>Gammaproteobacteria</taxon>
        <taxon>Cellvibrionales</taxon>
        <taxon>Cellvibrionaceae</taxon>
        <taxon>Simiduia</taxon>
    </lineage>
</organism>
<feature type="chain" id="PRO_5047106786" evidence="2">
    <location>
        <begin position="23"/>
        <end position="288"/>
    </location>
</feature>
<dbReference type="Proteomes" id="UP001595840">
    <property type="component" value="Unassembled WGS sequence"/>
</dbReference>
<evidence type="ECO:0000313" key="4">
    <source>
        <dbReference type="Proteomes" id="UP001595840"/>
    </source>
</evidence>
<dbReference type="Gene3D" id="2.150.10.10">
    <property type="entry name" value="Serralysin-like metalloprotease, C-terminal"/>
    <property type="match status" value="1"/>
</dbReference>
<dbReference type="EMBL" id="JBHSCX010000021">
    <property type="protein sequence ID" value="MFC4364190.1"/>
    <property type="molecule type" value="Genomic_DNA"/>
</dbReference>
<dbReference type="RefSeq" id="WP_290262519.1">
    <property type="nucleotide sequence ID" value="NZ_JAUFQG010000004.1"/>
</dbReference>
<protein>
    <submittedName>
        <fullName evidence="3">Calcium-binding protein</fullName>
    </submittedName>
</protein>
<gene>
    <name evidence="3" type="ORF">ACFOX3_17900</name>
</gene>
<evidence type="ECO:0000256" key="1">
    <source>
        <dbReference type="ARBA" id="ARBA00022837"/>
    </source>
</evidence>
<dbReference type="PRINTS" id="PR00313">
    <property type="entry name" value="CABNDNGRPT"/>
</dbReference>
<evidence type="ECO:0000256" key="2">
    <source>
        <dbReference type="SAM" id="SignalP"/>
    </source>
</evidence>
<comment type="caution">
    <text evidence="3">The sequence shown here is derived from an EMBL/GenBank/DDBJ whole genome shotgun (WGS) entry which is preliminary data.</text>
</comment>
<sequence>MNTRHSLLSAALLCATTNLANADIITGNDLSSINGANNTINQLYSGNRGTNGGGDQSLQFGDQLYGTPSNDVIIGGLGIDVLFGSDGDDVLIGGTEDFNPFNRDRAFGNLGDDVFIWTPGDGNDFFDGGEGIDVLIIGLVGESRNNEGNTEGAPFFNVSPPNQPGSQDFDGIFIEPSTDLPVVNVLGPGFCDIVDRGTEGMDALNIDHLVRFILRNPANAFDEALAADPNIDPDSLDTGLRVAIHLANTEFLVCASRSGELEVFDLRQSPAERVSEGDLPPNAYNIIN</sequence>
<feature type="signal peptide" evidence="2">
    <location>
        <begin position="1"/>
        <end position="22"/>
    </location>
</feature>
<dbReference type="Pfam" id="PF00353">
    <property type="entry name" value="HemolysinCabind"/>
    <property type="match status" value="2"/>
</dbReference>
<dbReference type="InterPro" id="IPR001343">
    <property type="entry name" value="Hemolysn_Ca-bd"/>
</dbReference>
<evidence type="ECO:0000313" key="3">
    <source>
        <dbReference type="EMBL" id="MFC4364190.1"/>
    </source>
</evidence>
<proteinExistence type="predicted"/>
<keyword evidence="2" id="KW-0732">Signal</keyword>
<reference evidence="4" key="1">
    <citation type="journal article" date="2019" name="Int. J. Syst. Evol. Microbiol.">
        <title>The Global Catalogue of Microorganisms (GCM) 10K type strain sequencing project: providing services to taxonomists for standard genome sequencing and annotation.</title>
        <authorList>
            <consortium name="The Broad Institute Genomics Platform"/>
            <consortium name="The Broad Institute Genome Sequencing Center for Infectious Disease"/>
            <person name="Wu L."/>
            <person name="Ma J."/>
        </authorList>
    </citation>
    <scope>NUCLEOTIDE SEQUENCE [LARGE SCALE GENOMIC DNA]</scope>
    <source>
        <strain evidence="4">CECT 8570</strain>
    </source>
</reference>
<name>A0ABV8V8E1_9GAMM</name>
<accession>A0ABV8V8E1</accession>
<keyword evidence="4" id="KW-1185">Reference proteome</keyword>
<dbReference type="SUPFAM" id="SSF51120">
    <property type="entry name" value="beta-Roll"/>
    <property type="match status" value="1"/>
</dbReference>
<dbReference type="InterPro" id="IPR011049">
    <property type="entry name" value="Serralysin-like_metalloprot_C"/>
</dbReference>
<keyword evidence="1" id="KW-0106">Calcium</keyword>